<reference evidence="1" key="1">
    <citation type="journal article" date="2014" name="Front. Microbiol.">
        <title>High frequency of phylogenetically diverse reductive dehalogenase-homologous genes in deep subseafloor sedimentary metagenomes.</title>
        <authorList>
            <person name="Kawai M."/>
            <person name="Futagami T."/>
            <person name="Toyoda A."/>
            <person name="Takaki Y."/>
            <person name="Nishi S."/>
            <person name="Hori S."/>
            <person name="Arai W."/>
            <person name="Tsubouchi T."/>
            <person name="Morono Y."/>
            <person name="Uchiyama I."/>
            <person name="Ito T."/>
            <person name="Fujiyama A."/>
            <person name="Inagaki F."/>
            <person name="Takami H."/>
        </authorList>
    </citation>
    <scope>NUCLEOTIDE SEQUENCE</scope>
    <source>
        <strain evidence="1">Expedition CK06-06</strain>
    </source>
</reference>
<dbReference type="GO" id="GO:0016836">
    <property type="term" value="F:hydro-lyase activity"/>
    <property type="evidence" value="ECO:0007669"/>
    <property type="project" value="InterPro"/>
</dbReference>
<dbReference type="SUPFAM" id="SSF117457">
    <property type="entry name" value="FumA C-terminal domain-like"/>
    <property type="match status" value="1"/>
</dbReference>
<dbReference type="EMBL" id="BART01023838">
    <property type="protein sequence ID" value="GAG97356.1"/>
    <property type="molecule type" value="Genomic_DNA"/>
</dbReference>
<name>X1DLR7_9ZZZZ</name>
<sequence length="116" mass="12605">LSTNPSKSELEALEMGNIVYLDGVVYTAREGVYMKVLEEGTRLPLDLPGESAAIAPTQAQAGNHFGAFIGGAIIGGFIGAAVQPRYYAPAYRPCYTSWETRYNAYGQPYNVNVQYC</sequence>
<dbReference type="InterPro" id="IPR036660">
    <property type="entry name" value="Fe-S_hydroAse_TtdB_cat_sf"/>
</dbReference>
<proteinExistence type="predicted"/>
<evidence type="ECO:0000313" key="1">
    <source>
        <dbReference type="EMBL" id="GAG97356.1"/>
    </source>
</evidence>
<dbReference type="Gene3D" id="3.20.130.10">
    <property type="entry name" value="Fe-S hydro-lyase, tartrate dehydratase beta-type, catalytic domain"/>
    <property type="match status" value="1"/>
</dbReference>
<protein>
    <submittedName>
        <fullName evidence="1">Uncharacterized protein</fullName>
    </submittedName>
</protein>
<comment type="caution">
    <text evidence="1">The sequence shown here is derived from an EMBL/GenBank/DDBJ whole genome shotgun (WGS) entry which is preliminary data.</text>
</comment>
<feature type="non-terminal residue" evidence="1">
    <location>
        <position position="1"/>
    </location>
</feature>
<organism evidence="1">
    <name type="scientific">marine sediment metagenome</name>
    <dbReference type="NCBI Taxonomy" id="412755"/>
    <lineage>
        <taxon>unclassified sequences</taxon>
        <taxon>metagenomes</taxon>
        <taxon>ecological metagenomes</taxon>
    </lineage>
</organism>
<gene>
    <name evidence="1" type="ORF">S01H4_43244</name>
</gene>
<dbReference type="AlphaFoldDB" id="X1DLR7"/>
<accession>X1DLR7</accession>